<dbReference type="InterPro" id="IPR027417">
    <property type="entry name" value="P-loop_NTPase"/>
</dbReference>
<gene>
    <name evidence="7" type="ORF">SAMN05192570_2466</name>
</gene>
<dbReference type="PANTHER" id="PTHR42788">
    <property type="entry name" value="TAURINE IMPORT ATP-BINDING PROTEIN-RELATED"/>
    <property type="match status" value="1"/>
</dbReference>
<evidence type="ECO:0000259" key="6">
    <source>
        <dbReference type="PROSITE" id="PS50893"/>
    </source>
</evidence>
<keyword evidence="8" id="KW-1185">Reference proteome</keyword>
<dbReference type="InterPro" id="IPR050166">
    <property type="entry name" value="ABC_transporter_ATP-bind"/>
</dbReference>
<dbReference type="PANTHER" id="PTHR42788:SF19">
    <property type="entry name" value="ALIPHATIC SULFONATES IMPORT ATP-BINDING PROTEIN SSUB 2"/>
    <property type="match status" value="1"/>
</dbReference>
<dbReference type="InterPro" id="IPR003593">
    <property type="entry name" value="AAA+_ATPase"/>
</dbReference>
<keyword evidence="3" id="KW-0547">Nucleotide-binding</keyword>
<proteinExistence type="inferred from homology"/>
<dbReference type="EMBL" id="FOZV01000005">
    <property type="protein sequence ID" value="SFS76834.1"/>
    <property type="molecule type" value="Genomic_DNA"/>
</dbReference>
<dbReference type="InterPro" id="IPR017871">
    <property type="entry name" value="ABC_transporter-like_CS"/>
</dbReference>
<evidence type="ECO:0000313" key="8">
    <source>
        <dbReference type="Proteomes" id="UP000198788"/>
    </source>
</evidence>
<protein>
    <submittedName>
        <fullName evidence="7">NitT/TauT family transport system ATP-binding protein</fullName>
    </submittedName>
</protein>
<evidence type="ECO:0000256" key="4">
    <source>
        <dbReference type="ARBA" id="ARBA00022840"/>
    </source>
</evidence>
<keyword evidence="2" id="KW-0813">Transport</keyword>
<evidence type="ECO:0000256" key="2">
    <source>
        <dbReference type="ARBA" id="ARBA00022448"/>
    </source>
</evidence>
<feature type="domain" description="ABC transporter" evidence="6">
    <location>
        <begin position="6"/>
        <end position="229"/>
    </location>
</feature>
<dbReference type="SUPFAM" id="SSF52540">
    <property type="entry name" value="P-loop containing nucleoside triphosphate hydrolases"/>
    <property type="match status" value="1"/>
</dbReference>
<comment type="similarity">
    <text evidence="1">Belongs to the ABC transporter superfamily.</text>
</comment>
<dbReference type="SMART" id="SM00382">
    <property type="entry name" value="AAA"/>
    <property type="match status" value="1"/>
</dbReference>
<dbReference type="STRING" id="871741.SAMN05192570_2466"/>
<dbReference type="InterPro" id="IPR003439">
    <property type="entry name" value="ABC_transporter-like_ATP-bd"/>
</dbReference>
<dbReference type="RefSeq" id="WP_092311075.1">
    <property type="nucleotide sequence ID" value="NZ_FOZV01000005.1"/>
</dbReference>
<evidence type="ECO:0000313" key="7">
    <source>
        <dbReference type="EMBL" id="SFS76834.1"/>
    </source>
</evidence>
<dbReference type="Gene3D" id="3.40.50.300">
    <property type="entry name" value="P-loop containing nucleotide triphosphate hydrolases"/>
    <property type="match status" value="1"/>
</dbReference>
<dbReference type="GO" id="GO:0005524">
    <property type="term" value="F:ATP binding"/>
    <property type="evidence" value="ECO:0007669"/>
    <property type="project" value="UniProtKB-KW"/>
</dbReference>
<dbReference type="AlphaFoldDB" id="A0A1I6SIV5"/>
<sequence length="253" mass="26335">MAEPAAALRGAVVRYPGRSPLGPIDLVVDPGEIVALVGPSGAGKSTALRLLAGLERPTEGVATSADPRHVAFVFQAPTLMPWADALANVALPLELSGASREEARRRASAALAAVGLGDRAGARPRQLSGGMAMRVSLARALVTEPDLLLLDEPFAALDSVTRRRLIEDLHRLWAARAPRPAIVFVTHGVEEAVYLAARSVVLDGATGRAASEHDHPGPLPRPPGWRADPAFRGAVERLADALAEAMPPAGVAA</sequence>
<name>A0A1I6SIV5_9CAUL</name>
<dbReference type="GO" id="GO:0016887">
    <property type="term" value="F:ATP hydrolysis activity"/>
    <property type="evidence" value="ECO:0007669"/>
    <property type="project" value="InterPro"/>
</dbReference>
<keyword evidence="4 7" id="KW-0067">ATP-binding</keyword>
<dbReference type="Pfam" id="PF00005">
    <property type="entry name" value="ABC_tran"/>
    <property type="match status" value="1"/>
</dbReference>
<dbReference type="Proteomes" id="UP000198788">
    <property type="component" value="Unassembled WGS sequence"/>
</dbReference>
<evidence type="ECO:0000256" key="3">
    <source>
        <dbReference type="ARBA" id="ARBA00022741"/>
    </source>
</evidence>
<evidence type="ECO:0000256" key="1">
    <source>
        <dbReference type="ARBA" id="ARBA00005417"/>
    </source>
</evidence>
<feature type="region of interest" description="Disordered" evidence="5">
    <location>
        <begin position="207"/>
        <end position="226"/>
    </location>
</feature>
<organism evidence="7 8">
    <name type="scientific">Brevundimonas viscosa</name>
    <dbReference type="NCBI Taxonomy" id="871741"/>
    <lineage>
        <taxon>Bacteria</taxon>
        <taxon>Pseudomonadati</taxon>
        <taxon>Pseudomonadota</taxon>
        <taxon>Alphaproteobacteria</taxon>
        <taxon>Caulobacterales</taxon>
        <taxon>Caulobacteraceae</taxon>
        <taxon>Brevundimonas</taxon>
    </lineage>
</organism>
<evidence type="ECO:0000256" key="5">
    <source>
        <dbReference type="SAM" id="MobiDB-lite"/>
    </source>
</evidence>
<dbReference type="PROSITE" id="PS00211">
    <property type="entry name" value="ABC_TRANSPORTER_1"/>
    <property type="match status" value="1"/>
</dbReference>
<dbReference type="PROSITE" id="PS50893">
    <property type="entry name" value="ABC_TRANSPORTER_2"/>
    <property type="match status" value="1"/>
</dbReference>
<reference evidence="8" key="1">
    <citation type="submission" date="2016-10" db="EMBL/GenBank/DDBJ databases">
        <authorList>
            <person name="Varghese N."/>
            <person name="Submissions S."/>
        </authorList>
    </citation>
    <scope>NUCLEOTIDE SEQUENCE [LARGE SCALE GENOMIC DNA]</scope>
    <source>
        <strain evidence="8">CGMCC 1.10683</strain>
    </source>
</reference>
<accession>A0A1I6SIV5</accession>
<dbReference type="OrthoDB" id="9802264at2"/>